<evidence type="ECO:0000256" key="2">
    <source>
        <dbReference type="ARBA" id="ARBA00009696"/>
    </source>
</evidence>
<evidence type="ECO:0000256" key="6">
    <source>
        <dbReference type="ARBA" id="ARBA00022729"/>
    </source>
</evidence>
<keyword evidence="6 13" id="KW-0732">Signal</keyword>
<accession>A0AAW3ZKF6</accession>
<dbReference type="GO" id="GO:0015031">
    <property type="term" value="P:protein transport"/>
    <property type="evidence" value="ECO:0007669"/>
    <property type="project" value="UniProtKB-KW"/>
</dbReference>
<keyword evidence="10 13" id="KW-0143">Chaperone</keyword>
<keyword evidence="5 13" id="KW-0813">Transport</keyword>
<keyword evidence="11 13" id="KW-0998">Cell outer membrane</keyword>
<keyword evidence="7 13" id="KW-0653">Protein transport</keyword>
<dbReference type="HAMAP" id="MF_00233">
    <property type="entry name" value="LolB"/>
    <property type="match status" value="1"/>
</dbReference>
<dbReference type="InterPro" id="IPR004565">
    <property type="entry name" value="OM_lipoprot_LolB"/>
</dbReference>
<comment type="function">
    <text evidence="13">Plays a critical role in the incorporation of lipoproteins in the outer membrane after they are released by the LolA protein.</text>
</comment>
<evidence type="ECO:0000256" key="11">
    <source>
        <dbReference type="ARBA" id="ARBA00023237"/>
    </source>
</evidence>
<proteinExistence type="inferred from homology"/>
<dbReference type="InterPro" id="IPR029046">
    <property type="entry name" value="LolA/LolB/LppX"/>
</dbReference>
<dbReference type="RefSeq" id="WP_192028879.1">
    <property type="nucleotide sequence ID" value="NZ_JACYTR010000010.1"/>
</dbReference>
<evidence type="ECO:0000313" key="14">
    <source>
        <dbReference type="EMBL" id="MBD8525527.1"/>
    </source>
</evidence>
<keyword evidence="8 13" id="KW-0472">Membrane</keyword>
<dbReference type="Proteomes" id="UP000613768">
    <property type="component" value="Unassembled WGS sequence"/>
</dbReference>
<sequence length="203" mass="22767">MRFRLEWLGAAGLALLLVACARAPIRGVEASQAEQAQQQRELTLQAHDRWRMSGRVAVSANGEGGSGAVLWVEHEQGTDFELRAPVTGRSWRLQVREQGALIEGLEGGPLSDPDPQRLLRESVGWDIPLSSLRYWVRGARAPGPAQIEFAEDGWPARIEQQGWTVEFREWMDTASGRMPKRVFASRGDQRVRLAASRWQFEHG</sequence>
<gene>
    <name evidence="13 14" type="primary">lolB</name>
    <name evidence="14" type="ORF">IFO71_07220</name>
</gene>
<comment type="caution">
    <text evidence="14">The sequence shown here is derived from an EMBL/GenBank/DDBJ whole genome shotgun (WGS) entry which is preliminary data.</text>
</comment>
<evidence type="ECO:0000256" key="10">
    <source>
        <dbReference type="ARBA" id="ARBA00023186"/>
    </source>
</evidence>
<evidence type="ECO:0000256" key="4">
    <source>
        <dbReference type="ARBA" id="ARBA00016202"/>
    </source>
</evidence>
<protein>
    <recommendedName>
        <fullName evidence="4 13">Outer-membrane lipoprotein LolB</fullName>
    </recommendedName>
</protein>
<evidence type="ECO:0000256" key="13">
    <source>
        <dbReference type="HAMAP-Rule" id="MF_00233"/>
    </source>
</evidence>
<dbReference type="GO" id="GO:0009279">
    <property type="term" value="C:cell outer membrane"/>
    <property type="evidence" value="ECO:0007669"/>
    <property type="project" value="UniProtKB-SubCell"/>
</dbReference>
<evidence type="ECO:0000256" key="5">
    <source>
        <dbReference type="ARBA" id="ARBA00022448"/>
    </source>
</evidence>
<dbReference type="EMBL" id="JACYTR010000010">
    <property type="protein sequence ID" value="MBD8525527.1"/>
    <property type="molecule type" value="Genomic_DNA"/>
</dbReference>
<evidence type="ECO:0000256" key="7">
    <source>
        <dbReference type="ARBA" id="ARBA00022927"/>
    </source>
</evidence>
<name>A0AAW3ZKF6_9GAMM</name>
<keyword evidence="12 13" id="KW-0449">Lipoprotein</keyword>
<evidence type="ECO:0000256" key="1">
    <source>
        <dbReference type="ARBA" id="ARBA00004459"/>
    </source>
</evidence>
<evidence type="ECO:0000313" key="15">
    <source>
        <dbReference type="Proteomes" id="UP000613768"/>
    </source>
</evidence>
<organism evidence="14 15">
    <name type="scientific">Pseudomarimonas arenosa</name>
    <dbReference type="NCBI Taxonomy" id="2774145"/>
    <lineage>
        <taxon>Bacteria</taxon>
        <taxon>Pseudomonadati</taxon>
        <taxon>Pseudomonadota</taxon>
        <taxon>Gammaproteobacteria</taxon>
        <taxon>Lysobacterales</taxon>
        <taxon>Lysobacteraceae</taxon>
        <taxon>Pseudomarimonas</taxon>
    </lineage>
</organism>
<evidence type="ECO:0000256" key="3">
    <source>
        <dbReference type="ARBA" id="ARBA00011245"/>
    </source>
</evidence>
<comment type="subcellular location">
    <subcellularLocation>
        <location evidence="1 13">Cell outer membrane</location>
        <topology evidence="1 13">Lipid-anchor</topology>
    </subcellularLocation>
</comment>
<dbReference type="SUPFAM" id="SSF89392">
    <property type="entry name" value="Prokaryotic lipoproteins and lipoprotein localization factors"/>
    <property type="match status" value="1"/>
</dbReference>
<evidence type="ECO:0000256" key="9">
    <source>
        <dbReference type="ARBA" id="ARBA00023139"/>
    </source>
</evidence>
<comment type="subunit">
    <text evidence="3 13">Monomer.</text>
</comment>
<dbReference type="Gene3D" id="2.50.20.10">
    <property type="entry name" value="Lipoprotein localisation LolA/LolB/LppX"/>
    <property type="match status" value="1"/>
</dbReference>
<keyword evidence="9 13" id="KW-0564">Palmitate</keyword>
<evidence type="ECO:0000256" key="12">
    <source>
        <dbReference type="ARBA" id="ARBA00023288"/>
    </source>
</evidence>
<evidence type="ECO:0000256" key="8">
    <source>
        <dbReference type="ARBA" id="ARBA00023136"/>
    </source>
</evidence>
<dbReference type="CDD" id="cd16326">
    <property type="entry name" value="LolB"/>
    <property type="match status" value="1"/>
</dbReference>
<dbReference type="GO" id="GO:0044874">
    <property type="term" value="P:lipoprotein localization to outer membrane"/>
    <property type="evidence" value="ECO:0007669"/>
    <property type="project" value="UniProtKB-UniRule"/>
</dbReference>
<dbReference type="PROSITE" id="PS51257">
    <property type="entry name" value="PROKAR_LIPOPROTEIN"/>
    <property type="match status" value="1"/>
</dbReference>
<keyword evidence="15" id="KW-1185">Reference proteome</keyword>
<dbReference type="NCBIfam" id="TIGR00548">
    <property type="entry name" value="lolB"/>
    <property type="match status" value="1"/>
</dbReference>
<dbReference type="AlphaFoldDB" id="A0AAW3ZKF6"/>
<comment type="similarity">
    <text evidence="2 13">Belongs to the LolB family.</text>
</comment>
<reference evidence="14 15" key="1">
    <citation type="submission" date="2020-09" db="EMBL/GenBank/DDBJ databases">
        <title>Pseudoxanthomonas sp. CAU 1598 isolated from sand of Yaerae Beach.</title>
        <authorList>
            <person name="Kim W."/>
        </authorList>
    </citation>
    <scope>NUCLEOTIDE SEQUENCE [LARGE SCALE GENOMIC DNA]</scope>
    <source>
        <strain evidence="14 15">CAU 1598</strain>
    </source>
</reference>
<dbReference type="Pfam" id="PF03550">
    <property type="entry name" value="LolB"/>
    <property type="match status" value="1"/>
</dbReference>